<dbReference type="SMART" id="SM00020">
    <property type="entry name" value="Tryp_SPc"/>
    <property type="match status" value="1"/>
</dbReference>
<name>S7MRE1_MYOBR</name>
<gene>
    <name evidence="9" type="ORF">D623_10001719</name>
</gene>
<proteinExistence type="predicted"/>
<dbReference type="GO" id="GO:0005737">
    <property type="term" value="C:cytoplasm"/>
    <property type="evidence" value="ECO:0007669"/>
    <property type="project" value="TreeGrafter"/>
</dbReference>
<dbReference type="eggNOG" id="KOG3627">
    <property type="taxonomic scope" value="Eukaryota"/>
</dbReference>
<reference evidence="9 10" key="1">
    <citation type="journal article" date="2013" name="Nat. Commun.">
        <title>Genome analysis reveals insights into physiology and longevity of the Brandt's bat Myotis brandtii.</title>
        <authorList>
            <person name="Seim I."/>
            <person name="Fang X."/>
            <person name="Xiong Z."/>
            <person name="Lobanov A.V."/>
            <person name="Huang Z."/>
            <person name="Ma S."/>
            <person name="Feng Y."/>
            <person name="Turanov A.A."/>
            <person name="Zhu Y."/>
            <person name="Lenz T.L."/>
            <person name="Gerashchenko M.V."/>
            <person name="Fan D."/>
            <person name="Hee Yim S."/>
            <person name="Yao X."/>
            <person name="Jordan D."/>
            <person name="Xiong Y."/>
            <person name="Ma Y."/>
            <person name="Lyapunov A.N."/>
            <person name="Chen G."/>
            <person name="Kulakova O.I."/>
            <person name="Sun Y."/>
            <person name="Lee S.G."/>
            <person name="Bronson R.T."/>
            <person name="Moskalev A.A."/>
            <person name="Sunyaev S.R."/>
            <person name="Zhang G."/>
            <person name="Krogh A."/>
            <person name="Wang J."/>
            <person name="Gladyshev V.N."/>
        </authorList>
    </citation>
    <scope>NUCLEOTIDE SEQUENCE [LARGE SCALE GENOMIC DNA]</scope>
</reference>
<dbReference type="Pfam" id="PF00089">
    <property type="entry name" value="Trypsin"/>
    <property type="match status" value="2"/>
</dbReference>
<evidence type="ECO:0000256" key="5">
    <source>
        <dbReference type="ARBA" id="ARBA00023145"/>
    </source>
</evidence>
<keyword evidence="6" id="KW-1015">Disulfide bond</keyword>
<evidence type="ECO:0000256" key="6">
    <source>
        <dbReference type="ARBA" id="ARBA00023157"/>
    </source>
</evidence>
<dbReference type="PROSITE" id="PS50240">
    <property type="entry name" value="TRYPSIN_DOM"/>
    <property type="match status" value="1"/>
</dbReference>
<dbReference type="InterPro" id="IPR033116">
    <property type="entry name" value="TRYPSIN_SER"/>
</dbReference>
<dbReference type="PANTHER" id="PTHR24271">
    <property type="entry name" value="KALLIKREIN-RELATED"/>
    <property type="match status" value="1"/>
</dbReference>
<evidence type="ECO:0000256" key="4">
    <source>
        <dbReference type="ARBA" id="ARBA00022825"/>
    </source>
</evidence>
<evidence type="ECO:0000313" key="9">
    <source>
        <dbReference type="EMBL" id="EPQ05960.1"/>
    </source>
</evidence>
<dbReference type="Gene3D" id="2.40.10.10">
    <property type="entry name" value="Trypsin-like serine proteases"/>
    <property type="match status" value="3"/>
</dbReference>
<dbReference type="InterPro" id="IPR043504">
    <property type="entry name" value="Peptidase_S1_PA_chymotrypsin"/>
</dbReference>
<keyword evidence="2" id="KW-0732">Signal</keyword>
<organism evidence="9 10">
    <name type="scientific">Myotis brandtii</name>
    <name type="common">Brandt's bat</name>
    <dbReference type="NCBI Taxonomy" id="109478"/>
    <lineage>
        <taxon>Eukaryota</taxon>
        <taxon>Metazoa</taxon>
        <taxon>Chordata</taxon>
        <taxon>Craniata</taxon>
        <taxon>Vertebrata</taxon>
        <taxon>Euteleostomi</taxon>
        <taxon>Mammalia</taxon>
        <taxon>Eutheria</taxon>
        <taxon>Laurasiatheria</taxon>
        <taxon>Chiroptera</taxon>
        <taxon>Yangochiroptera</taxon>
        <taxon>Vespertilionidae</taxon>
        <taxon>Myotis</taxon>
    </lineage>
</organism>
<dbReference type="InterPro" id="IPR001314">
    <property type="entry name" value="Peptidase_S1A"/>
</dbReference>
<dbReference type="EMBL" id="KE161928">
    <property type="protein sequence ID" value="EPQ05960.1"/>
    <property type="molecule type" value="Genomic_DNA"/>
</dbReference>
<dbReference type="PANTHER" id="PTHR24271:SF58">
    <property type="entry name" value="DUODENASE-1"/>
    <property type="match status" value="1"/>
</dbReference>
<dbReference type="InterPro" id="IPR001254">
    <property type="entry name" value="Trypsin_dom"/>
</dbReference>
<evidence type="ECO:0000259" key="8">
    <source>
        <dbReference type="PROSITE" id="PS50240"/>
    </source>
</evidence>
<dbReference type="InterPro" id="IPR018114">
    <property type="entry name" value="TRYPSIN_HIS"/>
</dbReference>
<dbReference type="MEROPS" id="S01.147"/>
<evidence type="ECO:0000256" key="7">
    <source>
        <dbReference type="RuleBase" id="RU363034"/>
    </source>
</evidence>
<keyword evidence="1 7" id="KW-0645">Protease</keyword>
<dbReference type="Proteomes" id="UP000052978">
    <property type="component" value="Unassembled WGS sequence"/>
</dbReference>
<evidence type="ECO:0000256" key="2">
    <source>
        <dbReference type="ARBA" id="ARBA00022729"/>
    </source>
</evidence>
<feature type="domain" description="Peptidase S1" evidence="8">
    <location>
        <begin position="1"/>
        <end position="326"/>
    </location>
</feature>
<keyword evidence="5" id="KW-0865">Zymogen</keyword>
<dbReference type="PROSITE" id="PS00135">
    <property type="entry name" value="TRYPSIN_SER"/>
    <property type="match status" value="1"/>
</dbReference>
<dbReference type="InterPro" id="IPR009003">
    <property type="entry name" value="Peptidase_S1_PA"/>
</dbReference>
<dbReference type="AlphaFoldDB" id="S7MRE1"/>
<dbReference type="SUPFAM" id="SSF50494">
    <property type="entry name" value="Trypsin-like serine proteases"/>
    <property type="match status" value="2"/>
</dbReference>
<dbReference type="PROSITE" id="PS00134">
    <property type="entry name" value="TRYPSIN_HIS"/>
    <property type="match status" value="1"/>
</dbReference>
<dbReference type="FunFam" id="2.40.10.10:FF:000014">
    <property type="entry name" value="Complement factor D"/>
    <property type="match status" value="1"/>
</dbReference>
<dbReference type="CDD" id="cd00190">
    <property type="entry name" value="Tryp_SPc"/>
    <property type="match status" value="1"/>
</dbReference>
<sequence>MAYLHIDEEEEESMCGGVLVQKKYVLTAAHCNGRSISVTLGAHNIRKQEKTQQVVLVKRAIPHPKFIKRKGTYDIMLLQLERNIKQTDAVKPLPLPRSKNTLRPGQKCTVAGWGRVTQRGPGSDTLQEVELTLQADLKCKRRFNHYNKNIQLSITVILGAHNIRKHERTQRVIPVKTAIHHPNYHPKVNDIMLLQLQRKATLTAAVSLLRLPRRGEQVKPGMVCRVAGWGRLDLNTSTATLHEVELEIQRDEQCISCYRRHYNRTTEICVGDPEMNQSTFKGDSGGPLVCDHMAQGIVAFGKKNGKPPRVETKISSFLPWIKRTMRRFQLQRPD</sequence>
<keyword evidence="10" id="KW-1185">Reference proteome</keyword>
<evidence type="ECO:0000256" key="1">
    <source>
        <dbReference type="ARBA" id="ARBA00022670"/>
    </source>
</evidence>
<evidence type="ECO:0000256" key="3">
    <source>
        <dbReference type="ARBA" id="ARBA00022801"/>
    </source>
</evidence>
<evidence type="ECO:0000313" key="10">
    <source>
        <dbReference type="Proteomes" id="UP000052978"/>
    </source>
</evidence>
<keyword evidence="4 7" id="KW-0720">Serine protease</keyword>
<accession>S7MRE1</accession>
<dbReference type="GO" id="GO:0004252">
    <property type="term" value="F:serine-type endopeptidase activity"/>
    <property type="evidence" value="ECO:0007669"/>
    <property type="project" value="InterPro"/>
</dbReference>
<keyword evidence="3 7" id="KW-0378">Hydrolase</keyword>
<protein>
    <submittedName>
        <fullName evidence="9">Granzyme H</fullName>
    </submittedName>
</protein>
<dbReference type="FunFam" id="2.40.10.10:FF:000005">
    <property type="entry name" value="Serine protease 37"/>
    <property type="match status" value="1"/>
</dbReference>
<dbReference type="PRINTS" id="PR00722">
    <property type="entry name" value="CHYMOTRYPSIN"/>
</dbReference>
<dbReference type="GO" id="GO:0006508">
    <property type="term" value="P:proteolysis"/>
    <property type="evidence" value="ECO:0007669"/>
    <property type="project" value="UniProtKB-KW"/>
</dbReference>